<dbReference type="RefSeq" id="WP_314207103.1">
    <property type="nucleotide sequence ID" value="NZ_JAVTLL010000040.1"/>
</dbReference>
<evidence type="ECO:0000313" key="2">
    <source>
        <dbReference type="Proteomes" id="UP001257948"/>
    </source>
</evidence>
<dbReference type="EMBL" id="JAVTLL010000040">
    <property type="protein sequence ID" value="MDT7846877.1"/>
    <property type="molecule type" value="Genomic_DNA"/>
</dbReference>
<evidence type="ECO:0000313" key="1">
    <source>
        <dbReference type="EMBL" id="MDT7846877.1"/>
    </source>
</evidence>
<keyword evidence="2" id="KW-1185">Reference proteome</keyword>
<dbReference type="Proteomes" id="UP001257948">
    <property type="component" value="Unassembled WGS sequence"/>
</dbReference>
<proteinExistence type="predicted"/>
<name>A0ABU3M7W9_9ACTN</name>
<reference evidence="2" key="1">
    <citation type="submission" date="2023-07" db="EMBL/GenBank/DDBJ databases">
        <title>Draft genome sequence of the endophytic actinobacterium Streptomyces justiciae WPN32, a potential antibiotic producer.</title>
        <authorList>
            <person name="Yasawong M."/>
            <person name="Pana W."/>
            <person name="Ganta P."/>
            <person name="Santapan N."/>
            <person name="Songngamsuk T."/>
            <person name="Phatcharaharikarn M."/>
            <person name="Kerdtoob S."/>
            <person name="Nantapong N."/>
        </authorList>
    </citation>
    <scope>NUCLEOTIDE SEQUENCE [LARGE SCALE GENOMIC DNA]</scope>
    <source>
        <strain evidence="2">WPN32</strain>
    </source>
</reference>
<protein>
    <submittedName>
        <fullName evidence="1">Uncharacterized protein</fullName>
    </submittedName>
</protein>
<sequence>MEPADSDLHAEFCRELAALRLFSGPRRAALEQAVRRLREGVAIGEVMAALPVSVTEPLRGRNAPPPVATHGSPVPGAYLCPVGACHRVEQRYAGDGPPECLVHERVLTFVPDA</sequence>
<comment type="caution">
    <text evidence="1">The sequence shown here is derived from an EMBL/GenBank/DDBJ whole genome shotgun (WGS) entry which is preliminary data.</text>
</comment>
<organism evidence="1 2">
    <name type="scientific">Streptomyces justiciae</name>
    <dbReference type="NCBI Taxonomy" id="2780140"/>
    <lineage>
        <taxon>Bacteria</taxon>
        <taxon>Bacillati</taxon>
        <taxon>Actinomycetota</taxon>
        <taxon>Actinomycetes</taxon>
        <taxon>Kitasatosporales</taxon>
        <taxon>Streptomycetaceae</taxon>
        <taxon>Streptomyces</taxon>
    </lineage>
</organism>
<accession>A0ABU3M7W9</accession>
<gene>
    <name evidence="1" type="ORF">RQC66_39790</name>
</gene>